<protein>
    <submittedName>
        <fullName evidence="5">AraC-type DNA-binding protein</fullName>
    </submittedName>
</protein>
<dbReference type="PANTHER" id="PTHR43280:SF32">
    <property type="entry name" value="TRANSCRIPTIONAL REGULATORY PROTEIN"/>
    <property type="match status" value="1"/>
</dbReference>
<dbReference type="PANTHER" id="PTHR43280">
    <property type="entry name" value="ARAC-FAMILY TRANSCRIPTIONAL REGULATOR"/>
    <property type="match status" value="1"/>
</dbReference>
<evidence type="ECO:0000256" key="2">
    <source>
        <dbReference type="ARBA" id="ARBA00023125"/>
    </source>
</evidence>
<dbReference type="AlphaFoldDB" id="A0A1G7VVD9"/>
<dbReference type="PROSITE" id="PS01124">
    <property type="entry name" value="HTH_ARAC_FAMILY_2"/>
    <property type="match status" value="1"/>
</dbReference>
<reference evidence="5 6" key="1">
    <citation type="submission" date="2016-10" db="EMBL/GenBank/DDBJ databases">
        <authorList>
            <person name="de Groot N.N."/>
        </authorList>
    </citation>
    <scope>NUCLEOTIDE SEQUENCE [LARGE SCALE GENOMIC DNA]</scope>
    <source>
        <strain evidence="5 6">DSM 527</strain>
    </source>
</reference>
<dbReference type="GO" id="GO:0003700">
    <property type="term" value="F:DNA-binding transcription factor activity"/>
    <property type="evidence" value="ECO:0007669"/>
    <property type="project" value="InterPro"/>
</dbReference>
<keyword evidence="1" id="KW-0805">Transcription regulation</keyword>
<keyword evidence="3" id="KW-0804">Transcription</keyword>
<dbReference type="EMBL" id="FNBN01000005">
    <property type="protein sequence ID" value="SDG63379.1"/>
    <property type="molecule type" value="Genomic_DNA"/>
</dbReference>
<dbReference type="InterPro" id="IPR009057">
    <property type="entry name" value="Homeodomain-like_sf"/>
</dbReference>
<dbReference type="Gene3D" id="1.10.10.60">
    <property type="entry name" value="Homeodomain-like"/>
    <property type="match status" value="1"/>
</dbReference>
<gene>
    <name evidence="5" type="ORF">SAMN04488121_105286</name>
</gene>
<evidence type="ECO:0000259" key="4">
    <source>
        <dbReference type="PROSITE" id="PS01124"/>
    </source>
</evidence>
<dbReference type="STRING" id="104663.SAMN04488121_105286"/>
<name>A0A1G7VVD9_CHIFI</name>
<keyword evidence="2 5" id="KW-0238">DNA-binding</keyword>
<dbReference type="SMART" id="SM00342">
    <property type="entry name" value="HTH_ARAC"/>
    <property type="match status" value="1"/>
</dbReference>
<evidence type="ECO:0000256" key="1">
    <source>
        <dbReference type="ARBA" id="ARBA00023015"/>
    </source>
</evidence>
<sequence length="297" mass="34493">MSGNLTVAERVKAGIPVFYNNTPPDFNAAYYEATSVPVSLPYHRRDYFKIWIIIGNSRLHFADKTIEIEKHRPAIVFSNPLVPYSFETEDDNRCGYWCVFTEEFFRTKDRQESLQESPLFRVGGDNVFYPDEVQLVTFRHLFDKMIAEMNADYVHKYDMIGSYINLIIHEAMKMQPAMNAARHKNASERIASLFIELLERQFPIESPQRTLVLRRAGDYAAALSVHVNHLNFAVKEITGKSTTTHITDRLLYEAKALLKHTDWTIADIAYCLGFEYPNHFNNFFKKNTSITPLTFRK</sequence>
<accession>A0A1G7VVD9</accession>
<evidence type="ECO:0000256" key="3">
    <source>
        <dbReference type="ARBA" id="ARBA00023163"/>
    </source>
</evidence>
<dbReference type="Proteomes" id="UP000199045">
    <property type="component" value="Unassembled WGS sequence"/>
</dbReference>
<evidence type="ECO:0000313" key="5">
    <source>
        <dbReference type="EMBL" id="SDG63379.1"/>
    </source>
</evidence>
<evidence type="ECO:0000313" key="6">
    <source>
        <dbReference type="Proteomes" id="UP000199045"/>
    </source>
</evidence>
<dbReference type="InterPro" id="IPR018060">
    <property type="entry name" value="HTH_AraC"/>
</dbReference>
<dbReference type="Pfam" id="PF12833">
    <property type="entry name" value="HTH_18"/>
    <property type="match status" value="1"/>
</dbReference>
<dbReference type="RefSeq" id="WP_245705490.1">
    <property type="nucleotide sequence ID" value="NZ_FNBN01000005.1"/>
</dbReference>
<dbReference type="GO" id="GO:0043565">
    <property type="term" value="F:sequence-specific DNA binding"/>
    <property type="evidence" value="ECO:0007669"/>
    <property type="project" value="InterPro"/>
</dbReference>
<organism evidence="5 6">
    <name type="scientific">Chitinophaga filiformis</name>
    <name type="common">Myxococcus filiformis</name>
    <name type="synonym">Flexibacter filiformis</name>
    <dbReference type="NCBI Taxonomy" id="104663"/>
    <lineage>
        <taxon>Bacteria</taxon>
        <taxon>Pseudomonadati</taxon>
        <taxon>Bacteroidota</taxon>
        <taxon>Chitinophagia</taxon>
        <taxon>Chitinophagales</taxon>
        <taxon>Chitinophagaceae</taxon>
        <taxon>Chitinophaga</taxon>
    </lineage>
</organism>
<feature type="domain" description="HTH araC/xylS-type" evidence="4">
    <location>
        <begin position="188"/>
        <end position="297"/>
    </location>
</feature>
<dbReference type="SUPFAM" id="SSF46689">
    <property type="entry name" value="Homeodomain-like"/>
    <property type="match status" value="1"/>
</dbReference>
<proteinExistence type="predicted"/>